<sequence>MRTSRIQSLRCYIDAVETNLSVETSNCERLRMAKDVFEGVSFGDIHWVSSLFRQHFSELDITLQDGHATDLSETRAGELVTKARGHVSELQSPSRWKAALISVLGEFLSGTTSAKVIPFEMELTHGFICTSIPGVDVFEQNVEVEGDEAETSLLLQNISVDPRVVPEEVFRLVFQLAFSTKRALLSHKCRGVALEYLFRRSQVSWPIDISWDYRSNVDQCVLQGIRTNDTRTSAFIVMSIRNIFYALRLNTSPQVSPRLRDLAMQIFELIPTVSEQFTQDYWWNSRKAYTEWILCKDILNKLDDLMRPRGTSNNNMVPSHNPQFMDDVLSLGQRVLPDFQTPEYPTSDTADEYRKWAEEIKAYVMSINLLMISKFTLINTEDSTEGFFMGDWRWMQYWLVDYSGHIYDNVQLQFAKSVHNLVFMHPWNQPKKSPASRVFHERIWRLSLQNWCWITGVESARILLEAIQHHKNDRNFRGWIWSEQELFNRCTELTGAGSKGLVEDNLLQ</sequence>
<protein>
    <submittedName>
        <fullName evidence="1">Uncharacterized protein</fullName>
    </submittedName>
</protein>
<proteinExistence type="predicted"/>
<organism evidence="1 2">
    <name type="scientific">Dendrothele bispora (strain CBS 962.96)</name>
    <dbReference type="NCBI Taxonomy" id="1314807"/>
    <lineage>
        <taxon>Eukaryota</taxon>
        <taxon>Fungi</taxon>
        <taxon>Dikarya</taxon>
        <taxon>Basidiomycota</taxon>
        <taxon>Agaricomycotina</taxon>
        <taxon>Agaricomycetes</taxon>
        <taxon>Agaricomycetidae</taxon>
        <taxon>Agaricales</taxon>
        <taxon>Agaricales incertae sedis</taxon>
        <taxon>Dendrothele</taxon>
    </lineage>
</organism>
<name>A0A4V4HAH8_DENBC</name>
<dbReference type="EMBL" id="ML181889">
    <property type="protein sequence ID" value="THU75565.1"/>
    <property type="molecule type" value="Genomic_DNA"/>
</dbReference>
<reference evidence="1 2" key="1">
    <citation type="journal article" date="2019" name="Nat. Ecol. Evol.">
        <title>Megaphylogeny resolves global patterns of mushroom evolution.</title>
        <authorList>
            <person name="Varga T."/>
            <person name="Krizsan K."/>
            <person name="Foldi C."/>
            <person name="Dima B."/>
            <person name="Sanchez-Garcia M."/>
            <person name="Sanchez-Ramirez S."/>
            <person name="Szollosi G.J."/>
            <person name="Szarkandi J.G."/>
            <person name="Papp V."/>
            <person name="Albert L."/>
            <person name="Andreopoulos W."/>
            <person name="Angelini C."/>
            <person name="Antonin V."/>
            <person name="Barry K.W."/>
            <person name="Bougher N.L."/>
            <person name="Buchanan P."/>
            <person name="Buyck B."/>
            <person name="Bense V."/>
            <person name="Catcheside P."/>
            <person name="Chovatia M."/>
            <person name="Cooper J."/>
            <person name="Damon W."/>
            <person name="Desjardin D."/>
            <person name="Finy P."/>
            <person name="Geml J."/>
            <person name="Haridas S."/>
            <person name="Hughes K."/>
            <person name="Justo A."/>
            <person name="Karasinski D."/>
            <person name="Kautmanova I."/>
            <person name="Kiss B."/>
            <person name="Kocsube S."/>
            <person name="Kotiranta H."/>
            <person name="LaButti K.M."/>
            <person name="Lechner B.E."/>
            <person name="Liimatainen K."/>
            <person name="Lipzen A."/>
            <person name="Lukacs Z."/>
            <person name="Mihaltcheva S."/>
            <person name="Morgado L.N."/>
            <person name="Niskanen T."/>
            <person name="Noordeloos M.E."/>
            <person name="Ohm R.A."/>
            <person name="Ortiz-Santana B."/>
            <person name="Ovrebo C."/>
            <person name="Racz N."/>
            <person name="Riley R."/>
            <person name="Savchenko A."/>
            <person name="Shiryaev A."/>
            <person name="Soop K."/>
            <person name="Spirin V."/>
            <person name="Szebenyi C."/>
            <person name="Tomsovsky M."/>
            <person name="Tulloss R.E."/>
            <person name="Uehling J."/>
            <person name="Grigoriev I.V."/>
            <person name="Vagvolgyi C."/>
            <person name="Papp T."/>
            <person name="Martin F.M."/>
            <person name="Miettinen O."/>
            <person name="Hibbett D.S."/>
            <person name="Nagy L.G."/>
        </authorList>
    </citation>
    <scope>NUCLEOTIDE SEQUENCE [LARGE SCALE GENOMIC DNA]</scope>
    <source>
        <strain evidence="1 2">CBS 962.96</strain>
    </source>
</reference>
<gene>
    <name evidence="1" type="ORF">K435DRAFT_245651</name>
</gene>
<dbReference type="OrthoDB" id="3103301at2759"/>
<dbReference type="AlphaFoldDB" id="A0A4V4HAH8"/>
<dbReference type="Proteomes" id="UP000297245">
    <property type="component" value="Unassembled WGS sequence"/>
</dbReference>
<evidence type="ECO:0000313" key="1">
    <source>
        <dbReference type="EMBL" id="THU75565.1"/>
    </source>
</evidence>
<evidence type="ECO:0000313" key="2">
    <source>
        <dbReference type="Proteomes" id="UP000297245"/>
    </source>
</evidence>
<accession>A0A4V4HAH8</accession>
<keyword evidence="2" id="KW-1185">Reference proteome</keyword>